<gene>
    <name evidence="2" type="ORF">QNM18_00305</name>
</gene>
<reference evidence="2 3" key="1">
    <citation type="submission" date="2023-05" db="EMBL/GenBank/DDBJ databases">
        <title>Pseudoalteromonas ardens sp. nov., Pseudoalteromonas obscura sp. nov., and Pseudoalteromonas umbrosa sp. nov., isolated from the coral Montipora capitata.</title>
        <authorList>
            <person name="Thomas E.M."/>
            <person name="Smith E.M."/>
            <person name="Papke E."/>
            <person name="Shlafstein M.D."/>
            <person name="Oline D.K."/>
            <person name="Videau P."/>
            <person name="Saw J.H."/>
            <person name="Strangman W.K."/>
            <person name="Ushijima B."/>
        </authorList>
    </citation>
    <scope>NUCLEOTIDE SEQUENCE [LARGE SCALE GENOMIC DNA]</scope>
    <source>
        <strain evidence="2 3">P94</strain>
    </source>
</reference>
<keyword evidence="3" id="KW-1185">Reference proteome</keyword>
<proteinExistence type="predicted"/>
<evidence type="ECO:0000256" key="1">
    <source>
        <dbReference type="SAM" id="Phobius"/>
    </source>
</evidence>
<keyword evidence="1" id="KW-1133">Transmembrane helix</keyword>
<dbReference type="Proteomes" id="UP001231915">
    <property type="component" value="Unassembled WGS sequence"/>
</dbReference>
<evidence type="ECO:0000313" key="3">
    <source>
        <dbReference type="Proteomes" id="UP001231915"/>
    </source>
</evidence>
<name>A0ABT7EE10_9GAMM</name>
<dbReference type="RefSeq" id="WP_284135963.1">
    <property type="nucleotide sequence ID" value="NZ_JASJUT010000001.1"/>
</dbReference>
<dbReference type="EMBL" id="JASJUT010000001">
    <property type="protein sequence ID" value="MDK2593504.1"/>
    <property type="molecule type" value="Genomic_DNA"/>
</dbReference>
<accession>A0ABT7EE10</accession>
<sequence>MLTRLIGYILFIPFIAFYSYVLGPVLKLVLVPGGLMLFFFILGPDEFSIHWQKAFSKTQRECENVPVKQVN</sequence>
<feature type="transmembrane region" description="Helical" evidence="1">
    <location>
        <begin position="28"/>
        <end position="47"/>
    </location>
</feature>
<comment type="caution">
    <text evidence="2">The sequence shown here is derived from an EMBL/GenBank/DDBJ whole genome shotgun (WGS) entry which is preliminary data.</text>
</comment>
<protein>
    <submittedName>
        <fullName evidence="2">Uncharacterized protein</fullName>
    </submittedName>
</protein>
<evidence type="ECO:0000313" key="2">
    <source>
        <dbReference type="EMBL" id="MDK2593504.1"/>
    </source>
</evidence>
<keyword evidence="1" id="KW-0472">Membrane</keyword>
<feature type="transmembrane region" description="Helical" evidence="1">
    <location>
        <begin position="5"/>
        <end position="22"/>
    </location>
</feature>
<organism evidence="2 3">
    <name type="scientific">Pseudoalteromonas obscura</name>
    <dbReference type="NCBI Taxonomy" id="3048491"/>
    <lineage>
        <taxon>Bacteria</taxon>
        <taxon>Pseudomonadati</taxon>
        <taxon>Pseudomonadota</taxon>
        <taxon>Gammaproteobacteria</taxon>
        <taxon>Alteromonadales</taxon>
        <taxon>Pseudoalteromonadaceae</taxon>
        <taxon>Pseudoalteromonas</taxon>
    </lineage>
</organism>
<keyword evidence="1" id="KW-0812">Transmembrane</keyword>